<organism evidence="9 10">
    <name type="scientific">Penicillium malachiteum</name>
    <dbReference type="NCBI Taxonomy" id="1324776"/>
    <lineage>
        <taxon>Eukaryota</taxon>
        <taxon>Fungi</taxon>
        <taxon>Dikarya</taxon>
        <taxon>Ascomycota</taxon>
        <taxon>Pezizomycotina</taxon>
        <taxon>Eurotiomycetes</taxon>
        <taxon>Eurotiomycetidae</taxon>
        <taxon>Eurotiales</taxon>
        <taxon>Aspergillaceae</taxon>
        <taxon>Penicillium</taxon>
    </lineage>
</organism>
<evidence type="ECO:0000256" key="5">
    <source>
        <dbReference type="ARBA" id="ARBA00023098"/>
    </source>
</evidence>
<dbReference type="CDD" id="cd23995">
    <property type="entry name" value="Seipin_BSCL2_like"/>
    <property type="match status" value="1"/>
</dbReference>
<evidence type="ECO:0008006" key="11">
    <source>
        <dbReference type="Google" id="ProtNLM"/>
    </source>
</evidence>
<evidence type="ECO:0000256" key="3">
    <source>
        <dbReference type="ARBA" id="ARBA00022824"/>
    </source>
</evidence>
<keyword evidence="6 8" id="KW-0472">Membrane</keyword>
<dbReference type="AlphaFoldDB" id="A0AAD6HNZ8"/>
<dbReference type="Pfam" id="PF06775">
    <property type="entry name" value="Seipin"/>
    <property type="match status" value="1"/>
</dbReference>
<evidence type="ECO:0000313" key="9">
    <source>
        <dbReference type="EMBL" id="KAJ5728349.1"/>
    </source>
</evidence>
<dbReference type="InterPro" id="IPR009617">
    <property type="entry name" value="Seipin"/>
</dbReference>
<dbReference type="PANTHER" id="PTHR21212">
    <property type="entry name" value="BERNARDINELLI-SEIP CONGENITAL LIPODYSTROPHY 2 HOMOLOG BSCL2 PROTEIN"/>
    <property type="match status" value="1"/>
</dbReference>
<dbReference type="GO" id="GO:0005789">
    <property type="term" value="C:endoplasmic reticulum membrane"/>
    <property type="evidence" value="ECO:0007669"/>
    <property type="project" value="UniProtKB-SubCell"/>
</dbReference>
<evidence type="ECO:0000256" key="4">
    <source>
        <dbReference type="ARBA" id="ARBA00022989"/>
    </source>
</evidence>
<name>A0AAD6HNZ8_9EURO</name>
<reference evidence="9" key="2">
    <citation type="submission" date="2023-01" db="EMBL/GenBank/DDBJ databases">
        <authorList>
            <person name="Petersen C."/>
        </authorList>
    </citation>
    <scope>NUCLEOTIDE SEQUENCE</scope>
    <source>
        <strain evidence="9">IBT 17514</strain>
    </source>
</reference>
<feature type="transmembrane region" description="Helical" evidence="8">
    <location>
        <begin position="245"/>
        <end position="270"/>
    </location>
</feature>
<keyword evidence="4 8" id="KW-1133">Transmembrane helix</keyword>
<keyword evidence="10" id="KW-1185">Reference proteome</keyword>
<dbReference type="GO" id="GO:0140042">
    <property type="term" value="P:lipid droplet formation"/>
    <property type="evidence" value="ECO:0007669"/>
    <property type="project" value="UniProtKB-ARBA"/>
</dbReference>
<proteinExistence type="predicted"/>
<dbReference type="Proteomes" id="UP001215712">
    <property type="component" value="Unassembled WGS sequence"/>
</dbReference>
<evidence type="ECO:0000256" key="8">
    <source>
        <dbReference type="SAM" id="Phobius"/>
    </source>
</evidence>
<sequence length="360" mass="40588">MADSEYTDDETEYEGPSSQTVVLDALWTPFRVMFSKTALRIYLNILLFIGATIFLVGIAGIAYMVFYFTFIPTVGVDREVHLQFGDGHPWGLTSFDSEFVSSQPYDIAVALDLPRTPSNLDAGNFMVDLTIYSRQTSSVLPTSGGSLTPISQSRRSAILTYSSPLVDVARRMARLPLYVLGWRREAESLEVPMMDKLEFARGAQNLPQSLRLEIQSDTKLQIYSARVEFRARFTGLRWFMYRWKLTSFIVFSSLFWTVSMSTASLIWFVLSSLKPEATSTDEIKDEEQDIIKDEPGARESALFSESYQIKKEEPEEHASSSSLLQSYKAESDEGGMGSGLESSEAQGIQKRRSHLTEYDS</sequence>
<evidence type="ECO:0000256" key="2">
    <source>
        <dbReference type="ARBA" id="ARBA00022692"/>
    </source>
</evidence>
<gene>
    <name evidence="9" type="ORF">N7493_004679</name>
</gene>
<keyword evidence="2 8" id="KW-0812">Transmembrane</keyword>
<feature type="region of interest" description="Disordered" evidence="7">
    <location>
        <begin position="279"/>
        <end position="360"/>
    </location>
</feature>
<dbReference type="PANTHER" id="PTHR21212:SF0">
    <property type="entry name" value="SEIPIN"/>
    <property type="match status" value="1"/>
</dbReference>
<reference evidence="9" key="1">
    <citation type="journal article" date="2023" name="IMA Fungus">
        <title>Comparative genomic study of the Penicillium genus elucidates a diverse pangenome and 15 lateral gene transfer events.</title>
        <authorList>
            <person name="Petersen C."/>
            <person name="Sorensen T."/>
            <person name="Nielsen M.R."/>
            <person name="Sondergaard T.E."/>
            <person name="Sorensen J.L."/>
            <person name="Fitzpatrick D.A."/>
            <person name="Frisvad J.C."/>
            <person name="Nielsen K.L."/>
        </authorList>
    </citation>
    <scope>NUCLEOTIDE SEQUENCE</scope>
    <source>
        <strain evidence="9">IBT 17514</strain>
    </source>
</reference>
<accession>A0AAD6HNZ8</accession>
<keyword evidence="5" id="KW-0443">Lipid metabolism</keyword>
<evidence type="ECO:0000256" key="7">
    <source>
        <dbReference type="SAM" id="MobiDB-lite"/>
    </source>
</evidence>
<dbReference type="GO" id="GO:0006629">
    <property type="term" value="P:lipid metabolic process"/>
    <property type="evidence" value="ECO:0007669"/>
    <property type="project" value="UniProtKB-KW"/>
</dbReference>
<feature type="compositionally biased region" description="Basic and acidic residues" evidence="7">
    <location>
        <begin position="308"/>
        <end position="318"/>
    </location>
</feature>
<protein>
    <recommendedName>
        <fullName evidence="11">Adipose-regulatory protein, Seipin</fullName>
    </recommendedName>
</protein>
<evidence type="ECO:0000256" key="1">
    <source>
        <dbReference type="ARBA" id="ARBA00004477"/>
    </source>
</evidence>
<keyword evidence="3" id="KW-0256">Endoplasmic reticulum</keyword>
<comment type="caution">
    <text evidence="9">The sequence shown here is derived from an EMBL/GenBank/DDBJ whole genome shotgun (WGS) entry which is preliminary data.</text>
</comment>
<comment type="subcellular location">
    <subcellularLocation>
        <location evidence="1">Endoplasmic reticulum membrane</location>
        <topology evidence="1">Multi-pass membrane protein</topology>
    </subcellularLocation>
</comment>
<evidence type="ECO:0000256" key="6">
    <source>
        <dbReference type="ARBA" id="ARBA00023136"/>
    </source>
</evidence>
<dbReference type="EMBL" id="JAQJAN010000005">
    <property type="protein sequence ID" value="KAJ5728349.1"/>
    <property type="molecule type" value="Genomic_DNA"/>
</dbReference>
<feature type="transmembrane region" description="Helical" evidence="8">
    <location>
        <begin position="41"/>
        <end position="68"/>
    </location>
</feature>
<evidence type="ECO:0000313" key="10">
    <source>
        <dbReference type="Proteomes" id="UP001215712"/>
    </source>
</evidence>